<keyword evidence="6" id="KW-0808">Transferase</keyword>
<dbReference type="GO" id="GO:0004660">
    <property type="term" value="F:protein farnesyltransferase activity"/>
    <property type="evidence" value="ECO:0007669"/>
    <property type="project" value="UniProtKB-EC"/>
</dbReference>
<evidence type="ECO:0000256" key="5">
    <source>
        <dbReference type="ARBA" id="ARBA00022602"/>
    </source>
</evidence>
<dbReference type="PROSITE" id="PS51147">
    <property type="entry name" value="PFTA"/>
    <property type="match status" value="5"/>
</dbReference>
<keyword evidence="8" id="KW-0460">Magnesium</keyword>
<dbReference type="AlphaFoldDB" id="A0A2K3E5T8"/>
<dbReference type="KEGG" id="cre:CHLRE_01g016950v5"/>
<protein>
    <recommendedName>
        <fullName evidence="9">Protein farnesyltransferase/geranylgeranyltransferase type-1 subunit alpha</fullName>
        <ecNumber evidence="4">2.5.1.58</ecNumber>
        <ecNumber evidence="3">2.5.1.59</ecNumber>
    </recommendedName>
    <alternativeName>
        <fullName evidence="12">CAAX farnesyltransferase subunit alpha</fullName>
    </alternativeName>
    <alternativeName>
        <fullName evidence="11">FTase-alpha</fullName>
    </alternativeName>
    <alternativeName>
        <fullName evidence="10">Ras proteins prenyltransferase subunit alpha</fullName>
    </alternativeName>
    <alternativeName>
        <fullName evidence="13">Type I protein geranyl-geranyltransferase subunit alpha</fullName>
    </alternativeName>
</protein>
<dbReference type="STRING" id="3055.A0A2K3E5T8"/>
<reference evidence="14 15" key="1">
    <citation type="journal article" date="2007" name="Science">
        <title>The Chlamydomonas genome reveals the evolution of key animal and plant functions.</title>
        <authorList>
            <person name="Merchant S.S."/>
            <person name="Prochnik S.E."/>
            <person name="Vallon O."/>
            <person name="Harris E.H."/>
            <person name="Karpowicz S.J."/>
            <person name="Witman G.B."/>
            <person name="Terry A."/>
            <person name="Salamov A."/>
            <person name="Fritz-Laylin L.K."/>
            <person name="Marechal-Drouard L."/>
            <person name="Marshall W.F."/>
            <person name="Qu L.H."/>
            <person name="Nelson D.R."/>
            <person name="Sanderfoot A.A."/>
            <person name="Spalding M.H."/>
            <person name="Kapitonov V.V."/>
            <person name="Ren Q."/>
            <person name="Ferris P."/>
            <person name="Lindquist E."/>
            <person name="Shapiro H."/>
            <person name="Lucas S.M."/>
            <person name="Grimwood J."/>
            <person name="Schmutz J."/>
            <person name="Cardol P."/>
            <person name="Cerutti H."/>
            <person name="Chanfreau G."/>
            <person name="Chen C.L."/>
            <person name="Cognat V."/>
            <person name="Croft M.T."/>
            <person name="Dent R."/>
            <person name="Dutcher S."/>
            <person name="Fernandez E."/>
            <person name="Fukuzawa H."/>
            <person name="Gonzalez-Ballester D."/>
            <person name="Gonzalez-Halphen D."/>
            <person name="Hallmann A."/>
            <person name="Hanikenne M."/>
            <person name="Hippler M."/>
            <person name="Inwood W."/>
            <person name="Jabbari K."/>
            <person name="Kalanon M."/>
            <person name="Kuras R."/>
            <person name="Lefebvre P.A."/>
            <person name="Lemaire S.D."/>
            <person name="Lobanov A.V."/>
            <person name="Lohr M."/>
            <person name="Manuell A."/>
            <person name="Meier I."/>
            <person name="Mets L."/>
            <person name="Mittag M."/>
            <person name="Mittelmeier T."/>
            <person name="Moroney J.V."/>
            <person name="Moseley J."/>
            <person name="Napoli C."/>
            <person name="Nedelcu A.M."/>
            <person name="Niyogi K."/>
            <person name="Novoselov S.V."/>
            <person name="Paulsen I.T."/>
            <person name="Pazour G."/>
            <person name="Purton S."/>
            <person name="Ral J.P."/>
            <person name="Riano-Pachon D.M."/>
            <person name="Riekhof W."/>
            <person name="Rymarquis L."/>
            <person name="Schroda M."/>
            <person name="Stern D."/>
            <person name="Umen J."/>
            <person name="Willows R."/>
            <person name="Wilson N."/>
            <person name="Zimmer S.L."/>
            <person name="Allmer J."/>
            <person name="Balk J."/>
            <person name="Bisova K."/>
            <person name="Chen C.J."/>
            <person name="Elias M."/>
            <person name="Gendler K."/>
            <person name="Hauser C."/>
            <person name="Lamb M.R."/>
            <person name="Ledford H."/>
            <person name="Long J.C."/>
            <person name="Minagawa J."/>
            <person name="Page M.D."/>
            <person name="Pan J."/>
            <person name="Pootakham W."/>
            <person name="Roje S."/>
            <person name="Rose A."/>
            <person name="Stahlberg E."/>
            <person name="Terauchi A.M."/>
            <person name="Yang P."/>
            <person name="Ball S."/>
            <person name="Bowler C."/>
            <person name="Dieckmann C.L."/>
            <person name="Gladyshev V.N."/>
            <person name="Green P."/>
            <person name="Jorgensen R."/>
            <person name="Mayfield S."/>
            <person name="Mueller-Roeber B."/>
            <person name="Rajamani S."/>
            <person name="Sayre R.T."/>
            <person name="Brokstein P."/>
            <person name="Dubchak I."/>
            <person name="Goodstein D."/>
            <person name="Hornick L."/>
            <person name="Huang Y.W."/>
            <person name="Jhaveri J."/>
            <person name="Luo Y."/>
            <person name="Martinez D."/>
            <person name="Ngau W.C."/>
            <person name="Otillar B."/>
            <person name="Poliakov A."/>
            <person name="Porter A."/>
            <person name="Szajkowski L."/>
            <person name="Werner G."/>
            <person name="Zhou K."/>
            <person name="Grigoriev I.V."/>
            <person name="Rokhsar D.S."/>
            <person name="Grossman A.R."/>
        </authorList>
    </citation>
    <scope>NUCLEOTIDE SEQUENCE [LARGE SCALE GENOMIC DNA]</scope>
    <source>
        <strain evidence="15">CC-503</strain>
    </source>
</reference>
<proteinExistence type="inferred from homology"/>
<dbReference type="Proteomes" id="UP000006906">
    <property type="component" value="Chromosome 1"/>
</dbReference>
<dbReference type="GeneID" id="5715138"/>
<gene>
    <name evidence="14" type="ORF">CHLRE_01g016950v5</name>
</gene>
<keyword evidence="7" id="KW-0677">Repeat</keyword>
<dbReference type="InParanoid" id="A0A2K3E5T8"/>
<evidence type="ECO:0000256" key="10">
    <source>
        <dbReference type="ARBA" id="ARBA00041392"/>
    </source>
</evidence>
<keyword evidence="15" id="KW-1185">Reference proteome</keyword>
<comment type="similarity">
    <text evidence="2">Belongs to the protein prenyltransferase subunit alpha family.</text>
</comment>
<evidence type="ECO:0000256" key="1">
    <source>
        <dbReference type="ARBA" id="ARBA00001946"/>
    </source>
</evidence>
<evidence type="ECO:0000256" key="3">
    <source>
        <dbReference type="ARBA" id="ARBA00012700"/>
    </source>
</evidence>
<evidence type="ECO:0000256" key="6">
    <source>
        <dbReference type="ARBA" id="ARBA00022679"/>
    </source>
</evidence>
<dbReference type="SUPFAM" id="SSF48439">
    <property type="entry name" value="Protein prenylyltransferase"/>
    <property type="match status" value="1"/>
</dbReference>
<evidence type="ECO:0000313" key="14">
    <source>
        <dbReference type="EMBL" id="PNW88161.1"/>
    </source>
</evidence>
<dbReference type="OMA" id="WAIRTFN"/>
<evidence type="ECO:0000313" key="15">
    <source>
        <dbReference type="Proteomes" id="UP000006906"/>
    </source>
</evidence>
<evidence type="ECO:0000256" key="7">
    <source>
        <dbReference type="ARBA" id="ARBA00022737"/>
    </source>
</evidence>
<dbReference type="InterPro" id="IPR002088">
    <property type="entry name" value="Prenyl_trans_a"/>
</dbReference>
<organism evidence="14 15">
    <name type="scientific">Chlamydomonas reinhardtii</name>
    <name type="common">Chlamydomonas smithii</name>
    <dbReference type="NCBI Taxonomy" id="3055"/>
    <lineage>
        <taxon>Eukaryota</taxon>
        <taxon>Viridiplantae</taxon>
        <taxon>Chlorophyta</taxon>
        <taxon>core chlorophytes</taxon>
        <taxon>Chlorophyceae</taxon>
        <taxon>CS clade</taxon>
        <taxon>Chlamydomonadales</taxon>
        <taxon>Chlamydomonadaceae</taxon>
        <taxon>Chlamydomonas</taxon>
    </lineage>
</organism>
<dbReference type="Pfam" id="PF01239">
    <property type="entry name" value="PPTA"/>
    <property type="match status" value="5"/>
</dbReference>
<evidence type="ECO:0000256" key="4">
    <source>
        <dbReference type="ARBA" id="ARBA00012702"/>
    </source>
</evidence>
<dbReference type="GO" id="GO:0004662">
    <property type="term" value="F:CAAX-protein geranylgeranyltransferase activity"/>
    <property type="evidence" value="ECO:0007669"/>
    <property type="project" value="UniProtKB-EC"/>
</dbReference>
<evidence type="ECO:0000256" key="9">
    <source>
        <dbReference type="ARBA" id="ARBA00040965"/>
    </source>
</evidence>
<evidence type="ECO:0000256" key="8">
    <source>
        <dbReference type="ARBA" id="ARBA00022842"/>
    </source>
</evidence>
<keyword evidence="5" id="KW-0637">Prenyltransferase</keyword>
<dbReference type="GO" id="GO:0005965">
    <property type="term" value="C:protein farnesyltransferase complex"/>
    <property type="evidence" value="ECO:0000318"/>
    <property type="project" value="GO_Central"/>
</dbReference>
<dbReference type="Gramene" id="PNW88161">
    <property type="protein sequence ID" value="PNW88161"/>
    <property type="gene ID" value="CHLRE_01g016950v5"/>
</dbReference>
<dbReference type="Gene3D" id="1.25.40.120">
    <property type="entry name" value="Protein prenylyltransferase"/>
    <property type="match status" value="1"/>
</dbReference>
<evidence type="ECO:0000256" key="2">
    <source>
        <dbReference type="ARBA" id="ARBA00006734"/>
    </source>
</evidence>
<dbReference type="GO" id="GO:0005737">
    <property type="term" value="C:cytoplasm"/>
    <property type="evidence" value="ECO:0000318"/>
    <property type="project" value="GO_Central"/>
</dbReference>
<accession>A0A2K3E5T8</accession>
<sequence>MSGGGAAAAAAGPLPYSRRPEWADVTPVSLPAAEKVVAIQYTAEHAEALGYWRAVLQSGELSGRVLALTADMIRLNQADYTAWRVRWLCVQQLGADALGPELDFTHGVMLENAKNYQLWNHRRLVAGAIGPSCAAREDAFTREAIIFDEKNYHAWAHRQAVVKITGLWEAELAFADEFIGRDVRNNTAWNQRMFVWKAMGQEARLRLQGGGDDAGWLRSELEYIAAAVQKAPRNESPWRYLTGLFASLEPWASSPRSLSRCAEVHTLCCEALNDCPSCGPAYDVLALFYEGQAALSAAQADTAAAAATVAPGPAQAGVQVVLAGRVAATIMACELAQAALDEASVADPMRTPYWLHRQRGFNDVVALATGVLRSA</sequence>
<dbReference type="PANTHER" id="PTHR11129">
    <property type="entry name" value="PROTEIN FARNESYLTRANSFERASE ALPHA SUBUNIT/RAB GERANYLGERANYL TRANSFERASE ALPHA SUBUNIT"/>
    <property type="match status" value="1"/>
</dbReference>
<dbReference type="GO" id="GO:0007323">
    <property type="term" value="P:peptide pheromone maturation"/>
    <property type="evidence" value="ECO:0000318"/>
    <property type="project" value="GO_Central"/>
</dbReference>
<dbReference type="EC" id="2.5.1.59" evidence="3"/>
<dbReference type="EMBL" id="CM008962">
    <property type="protein sequence ID" value="PNW88161.1"/>
    <property type="molecule type" value="Genomic_DNA"/>
</dbReference>
<dbReference type="RefSeq" id="XP_042928322.1">
    <property type="nucleotide sequence ID" value="XM_043058408.1"/>
</dbReference>
<evidence type="ECO:0000256" key="11">
    <source>
        <dbReference type="ARBA" id="ARBA00042436"/>
    </source>
</evidence>
<dbReference type="PANTHER" id="PTHR11129:SF1">
    <property type="entry name" value="PROTEIN FARNESYLTRANSFERASE_GERANYLGERANYLTRANSFERASE TYPE-1 SUBUNIT ALPHA"/>
    <property type="match status" value="1"/>
</dbReference>
<evidence type="ECO:0000256" key="13">
    <source>
        <dbReference type="ARBA" id="ARBA00043219"/>
    </source>
</evidence>
<comment type="cofactor">
    <cofactor evidence="1">
        <name>Mg(2+)</name>
        <dbReference type="ChEBI" id="CHEBI:18420"/>
    </cofactor>
</comment>
<dbReference type="ExpressionAtlas" id="A0A2K3E5T8">
    <property type="expression patterns" value="baseline"/>
</dbReference>
<dbReference type="EC" id="2.5.1.58" evidence="4"/>
<dbReference type="FunCoup" id="A0A2K3E5T8">
    <property type="interactions" value="2072"/>
</dbReference>
<name>A0A2K3E5T8_CHLRE</name>
<dbReference type="OrthoDB" id="272289at2759"/>
<evidence type="ECO:0000256" key="12">
    <source>
        <dbReference type="ARBA" id="ARBA00043086"/>
    </source>
</evidence>
<dbReference type="GO" id="GO:0005953">
    <property type="term" value="C:CAAX-protein geranylgeranyltransferase complex"/>
    <property type="evidence" value="ECO:0000318"/>
    <property type="project" value="GO_Central"/>
</dbReference>